<keyword evidence="3" id="KW-1185">Reference proteome</keyword>
<protein>
    <recommendedName>
        <fullName evidence="1">UPF0246 protein NE663_02550</fullName>
    </recommendedName>
</protein>
<comment type="similarity">
    <text evidence="1">Belongs to the UPF0246 family.</text>
</comment>
<comment type="caution">
    <text evidence="2">The sequence shown here is derived from an EMBL/GenBank/DDBJ whole genome shotgun (WGS) entry which is preliminary data.</text>
</comment>
<dbReference type="NCBIfam" id="NF002543">
    <property type="entry name" value="PRK02101.1-4"/>
    <property type="match status" value="1"/>
</dbReference>
<dbReference type="Pfam" id="PF03883">
    <property type="entry name" value="H2O2_YaaD"/>
    <property type="match status" value="1"/>
</dbReference>
<accession>A0ABT1SIT6</accession>
<reference evidence="2 3" key="1">
    <citation type="submission" date="2022-06" db="EMBL/GenBank/DDBJ databases">
        <title>Isolation of gut microbiota from human fecal samples.</title>
        <authorList>
            <person name="Pamer E.G."/>
            <person name="Barat B."/>
            <person name="Waligurski E."/>
            <person name="Medina S."/>
            <person name="Paddock L."/>
            <person name="Mostad J."/>
        </authorList>
    </citation>
    <scope>NUCLEOTIDE SEQUENCE [LARGE SCALE GENOMIC DNA]</scope>
    <source>
        <strain evidence="2 3">DFI.6.1</strain>
    </source>
</reference>
<gene>
    <name evidence="2" type="primary">yaaA</name>
    <name evidence="2" type="ORF">NE663_02550</name>
</gene>
<evidence type="ECO:0000313" key="3">
    <source>
        <dbReference type="Proteomes" id="UP001524435"/>
    </source>
</evidence>
<name>A0ABT1SIT6_9FIRM</name>
<dbReference type="EMBL" id="JANGCH010000002">
    <property type="protein sequence ID" value="MCQ5121142.1"/>
    <property type="molecule type" value="Genomic_DNA"/>
</dbReference>
<dbReference type="PANTHER" id="PTHR30283:SF4">
    <property type="entry name" value="PEROXIDE STRESS RESISTANCE PROTEIN YAAA"/>
    <property type="match status" value="1"/>
</dbReference>
<sequence>MKIIISPAKKMRDDIAYLAAESEPVYLQKSKILLERLRSLSYEQLKEVLACSDALAWESYERYQKMDLGKADTPALLAYVGIQYQYMAPQVFEAEYYTYVQKHLRILSGFYGILKPFDAIVPYRLEMQAKLKVGDCRNLYDFWKEDLYREVCDEGVILNLASKEYSRCIQPFLSEQDRLVTCVFGELISGQVKEKGVYVKMARGEMVRFLAERQIEDLEEVKQFDRLGFRYDAQRSDAHTFVFLGSPKRAK</sequence>
<evidence type="ECO:0000256" key="1">
    <source>
        <dbReference type="HAMAP-Rule" id="MF_00652"/>
    </source>
</evidence>
<evidence type="ECO:0000313" key="2">
    <source>
        <dbReference type="EMBL" id="MCQ5121142.1"/>
    </source>
</evidence>
<proteinExistence type="inferred from homology"/>
<dbReference type="RefSeq" id="WP_178200212.1">
    <property type="nucleotide sequence ID" value="NZ_DBEZTG010000363.1"/>
</dbReference>
<dbReference type="PANTHER" id="PTHR30283">
    <property type="entry name" value="PEROXIDE STRESS RESPONSE PROTEIN YAAA"/>
    <property type="match status" value="1"/>
</dbReference>
<dbReference type="Proteomes" id="UP001524435">
    <property type="component" value="Unassembled WGS sequence"/>
</dbReference>
<dbReference type="HAMAP" id="MF_00652">
    <property type="entry name" value="UPF0246"/>
    <property type="match status" value="1"/>
</dbReference>
<organism evidence="2 3">
    <name type="scientific">Massilicoli timonensis</name>
    <dbReference type="NCBI Taxonomy" id="2015901"/>
    <lineage>
        <taxon>Bacteria</taxon>
        <taxon>Bacillati</taxon>
        <taxon>Bacillota</taxon>
        <taxon>Erysipelotrichia</taxon>
        <taxon>Erysipelotrichales</taxon>
        <taxon>Erysipelotrichaceae</taxon>
        <taxon>Massilicoli</taxon>
    </lineage>
</organism>
<dbReference type="InterPro" id="IPR005583">
    <property type="entry name" value="YaaA"/>
</dbReference>